<reference evidence="1" key="1">
    <citation type="submission" date="2021-06" db="EMBL/GenBank/DDBJ databases">
        <authorList>
            <person name="Kallberg Y."/>
            <person name="Tangrot J."/>
            <person name="Rosling A."/>
        </authorList>
    </citation>
    <scope>NUCLEOTIDE SEQUENCE</scope>
    <source>
        <strain evidence="1">28 12/20/2015</strain>
    </source>
</reference>
<name>A0ACA9PNT8_9GLOM</name>
<keyword evidence="2" id="KW-1185">Reference proteome</keyword>
<dbReference type="EMBL" id="CAJVPW010028582">
    <property type="protein sequence ID" value="CAG8718718.1"/>
    <property type="molecule type" value="Genomic_DNA"/>
</dbReference>
<feature type="non-terminal residue" evidence="1">
    <location>
        <position position="1"/>
    </location>
</feature>
<sequence length="74" mass="8456">KLMKWKNGSVEEAEAENNVEIKKTEETKSNSEQVDIFLIVATKTFKLLAVRLSYEVVSLEPIVKKLPLVRAHED</sequence>
<comment type="caution">
    <text evidence="1">The sequence shown here is derived from an EMBL/GenBank/DDBJ whole genome shotgun (WGS) entry which is preliminary data.</text>
</comment>
<evidence type="ECO:0000313" key="2">
    <source>
        <dbReference type="Proteomes" id="UP000789366"/>
    </source>
</evidence>
<protein>
    <submittedName>
        <fullName evidence="1">4908_t:CDS:1</fullName>
    </submittedName>
</protein>
<organism evidence="1 2">
    <name type="scientific">Cetraspora pellucida</name>
    <dbReference type="NCBI Taxonomy" id="1433469"/>
    <lineage>
        <taxon>Eukaryota</taxon>
        <taxon>Fungi</taxon>
        <taxon>Fungi incertae sedis</taxon>
        <taxon>Mucoromycota</taxon>
        <taxon>Glomeromycotina</taxon>
        <taxon>Glomeromycetes</taxon>
        <taxon>Diversisporales</taxon>
        <taxon>Gigasporaceae</taxon>
        <taxon>Cetraspora</taxon>
    </lineage>
</organism>
<accession>A0ACA9PNT8</accession>
<proteinExistence type="predicted"/>
<dbReference type="Proteomes" id="UP000789366">
    <property type="component" value="Unassembled WGS sequence"/>
</dbReference>
<gene>
    <name evidence="1" type="ORF">SPELUC_LOCUS12287</name>
</gene>
<evidence type="ECO:0000313" key="1">
    <source>
        <dbReference type="EMBL" id="CAG8718718.1"/>
    </source>
</evidence>